<reference evidence="2" key="1">
    <citation type="submission" date="2020-06" db="EMBL/GenBank/DDBJ databases">
        <authorList>
            <person name="Li T."/>
            <person name="Hu X."/>
            <person name="Zhang T."/>
            <person name="Song X."/>
            <person name="Zhang H."/>
            <person name="Dai N."/>
            <person name="Sheng W."/>
            <person name="Hou X."/>
            <person name="Wei L."/>
        </authorList>
    </citation>
    <scope>NUCLEOTIDE SEQUENCE</scope>
    <source>
        <strain evidence="2">KEN1</strain>
        <tissue evidence="2">Leaf</tissue>
    </source>
</reference>
<name>A0AAW2TPC1_9LAMI</name>
<feature type="region of interest" description="Disordered" evidence="1">
    <location>
        <begin position="1"/>
        <end position="24"/>
    </location>
</feature>
<dbReference type="EMBL" id="JACGWN010000014">
    <property type="protein sequence ID" value="KAL0405461.1"/>
    <property type="molecule type" value="Genomic_DNA"/>
</dbReference>
<evidence type="ECO:0000313" key="2">
    <source>
        <dbReference type="EMBL" id="KAL0405461.1"/>
    </source>
</evidence>
<dbReference type="AlphaFoldDB" id="A0AAW2TPC1"/>
<organism evidence="2">
    <name type="scientific">Sesamum latifolium</name>
    <dbReference type="NCBI Taxonomy" id="2727402"/>
    <lineage>
        <taxon>Eukaryota</taxon>
        <taxon>Viridiplantae</taxon>
        <taxon>Streptophyta</taxon>
        <taxon>Embryophyta</taxon>
        <taxon>Tracheophyta</taxon>
        <taxon>Spermatophyta</taxon>
        <taxon>Magnoliopsida</taxon>
        <taxon>eudicotyledons</taxon>
        <taxon>Gunneridae</taxon>
        <taxon>Pentapetalae</taxon>
        <taxon>asterids</taxon>
        <taxon>lamiids</taxon>
        <taxon>Lamiales</taxon>
        <taxon>Pedaliaceae</taxon>
        <taxon>Sesamum</taxon>
    </lineage>
</organism>
<accession>A0AAW2TPC1</accession>
<comment type="caution">
    <text evidence="2">The sequence shown here is derived from an EMBL/GenBank/DDBJ whole genome shotgun (WGS) entry which is preliminary data.</text>
</comment>
<sequence>MEDFNKIQKDLVPSPQPDKEAPATVQPVEELLTIELVPGDPKKVTKIGSKMKDGV</sequence>
<gene>
    <name evidence="2" type="ORF">Slati_3860000</name>
</gene>
<proteinExistence type="predicted"/>
<evidence type="ECO:0000256" key="1">
    <source>
        <dbReference type="SAM" id="MobiDB-lite"/>
    </source>
</evidence>
<protein>
    <submittedName>
        <fullName evidence="2">Uncharacterized protein</fullName>
    </submittedName>
</protein>
<reference evidence="2" key="2">
    <citation type="journal article" date="2024" name="Plant">
        <title>Genomic evolution and insights into agronomic trait innovations of Sesamum species.</title>
        <authorList>
            <person name="Miao H."/>
            <person name="Wang L."/>
            <person name="Qu L."/>
            <person name="Liu H."/>
            <person name="Sun Y."/>
            <person name="Le M."/>
            <person name="Wang Q."/>
            <person name="Wei S."/>
            <person name="Zheng Y."/>
            <person name="Lin W."/>
            <person name="Duan Y."/>
            <person name="Cao H."/>
            <person name="Xiong S."/>
            <person name="Wang X."/>
            <person name="Wei L."/>
            <person name="Li C."/>
            <person name="Ma Q."/>
            <person name="Ju M."/>
            <person name="Zhao R."/>
            <person name="Li G."/>
            <person name="Mu C."/>
            <person name="Tian Q."/>
            <person name="Mei H."/>
            <person name="Zhang T."/>
            <person name="Gao T."/>
            <person name="Zhang H."/>
        </authorList>
    </citation>
    <scope>NUCLEOTIDE SEQUENCE</scope>
    <source>
        <strain evidence="2">KEN1</strain>
    </source>
</reference>